<dbReference type="PANTHER" id="PTHR43685:SF2">
    <property type="entry name" value="GLYCOSYLTRANSFERASE 2-LIKE DOMAIN-CONTAINING PROTEIN"/>
    <property type="match status" value="1"/>
</dbReference>
<dbReference type="InterPro" id="IPR050834">
    <property type="entry name" value="Glycosyltransf_2"/>
</dbReference>
<dbReference type="EMBL" id="JAAKZG010000002">
    <property type="protein sequence ID" value="NGN40203.1"/>
    <property type="molecule type" value="Genomic_DNA"/>
</dbReference>
<feature type="domain" description="Glycosyltransferase 2-like" evidence="1">
    <location>
        <begin position="7"/>
        <end position="129"/>
    </location>
</feature>
<reference evidence="2 3" key="1">
    <citation type="submission" date="2020-02" db="EMBL/GenBank/DDBJ databases">
        <title>Genome sequence of the type strain CGMCC 1.15528 of Mesorhizobium zhangyense.</title>
        <authorList>
            <person name="Gao J."/>
            <person name="Sun J."/>
        </authorList>
    </citation>
    <scope>NUCLEOTIDE SEQUENCE [LARGE SCALE GENOMIC DNA]</scope>
    <source>
        <strain evidence="2 3">CGMCC 1.15528</strain>
    </source>
</reference>
<sequence>MEASILSIVMPCLNGMPHIRDAIESVTSAIPAGNVELIVADGGSTDGTLEFLRNAPVTLIEGPDRSLYEGLNKAIASARGEYLVWLNSDDLLIAGMAELWRKTQESRADIGTGEAEIAVDGKPNWKSDHHAREMSIASLLFAVPTVNSRIIRTGLLREAGPFRCDIGLGADRDMMLKLFRLSRKRIFLNSDVYRYNSHSGSRTMGATWKSYQDVHDANLQMVRVLRGEMTGNGDRELIDAFELVSTIARARAEFFNGAPMASLGGVLKAFRDHPSPRTWSRGKSLYLDNRGHGSGW</sequence>
<dbReference type="RefSeq" id="WP_165114637.1">
    <property type="nucleotide sequence ID" value="NZ_JAAKZG010000002.1"/>
</dbReference>
<evidence type="ECO:0000259" key="1">
    <source>
        <dbReference type="Pfam" id="PF00535"/>
    </source>
</evidence>
<accession>A0A7C9V578</accession>
<dbReference type="InterPro" id="IPR029044">
    <property type="entry name" value="Nucleotide-diphossugar_trans"/>
</dbReference>
<dbReference type="GO" id="GO:0016740">
    <property type="term" value="F:transferase activity"/>
    <property type="evidence" value="ECO:0007669"/>
    <property type="project" value="UniProtKB-KW"/>
</dbReference>
<dbReference type="PANTHER" id="PTHR43685">
    <property type="entry name" value="GLYCOSYLTRANSFERASE"/>
    <property type="match status" value="1"/>
</dbReference>
<dbReference type="InterPro" id="IPR001173">
    <property type="entry name" value="Glyco_trans_2-like"/>
</dbReference>
<dbReference type="SUPFAM" id="SSF53448">
    <property type="entry name" value="Nucleotide-diphospho-sugar transferases"/>
    <property type="match status" value="1"/>
</dbReference>
<name>A0A7C9V578_9HYPH</name>
<comment type="caution">
    <text evidence="2">The sequence shown here is derived from an EMBL/GenBank/DDBJ whole genome shotgun (WGS) entry which is preliminary data.</text>
</comment>
<protein>
    <submittedName>
        <fullName evidence="2">Glycosyltransferase</fullName>
    </submittedName>
</protein>
<dbReference type="Proteomes" id="UP000481252">
    <property type="component" value="Unassembled WGS sequence"/>
</dbReference>
<proteinExistence type="predicted"/>
<gene>
    <name evidence="2" type="ORF">G6N74_03925</name>
</gene>
<keyword evidence="2" id="KW-0808">Transferase</keyword>
<dbReference type="Pfam" id="PF00535">
    <property type="entry name" value="Glycos_transf_2"/>
    <property type="match status" value="1"/>
</dbReference>
<dbReference type="Gene3D" id="3.90.550.10">
    <property type="entry name" value="Spore Coat Polysaccharide Biosynthesis Protein SpsA, Chain A"/>
    <property type="match status" value="1"/>
</dbReference>
<dbReference type="AlphaFoldDB" id="A0A7C9V578"/>
<organism evidence="2 3">
    <name type="scientific">Mesorhizobium zhangyense</name>
    <dbReference type="NCBI Taxonomy" id="1776730"/>
    <lineage>
        <taxon>Bacteria</taxon>
        <taxon>Pseudomonadati</taxon>
        <taxon>Pseudomonadota</taxon>
        <taxon>Alphaproteobacteria</taxon>
        <taxon>Hyphomicrobiales</taxon>
        <taxon>Phyllobacteriaceae</taxon>
        <taxon>Mesorhizobium</taxon>
    </lineage>
</organism>
<keyword evidence="3" id="KW-1185">Reference proteome</keyword>
<evidence type="ECO:0000313" key="2">
    <source>
        <dbReference type="EMBL" id="NGN40203.1"/>
    </source>
</evidence>
<evidence type="ECO:0000313" key="3">
    <source>
        <dbReference type="Proteomes" id="UP000481252"/>
    </source>
</evidence>